<dbReference type="Proteomes" id="UP001165368">
    <property type="component" value="Unassembled WGS sequence"/>
</dbReference>
<accession>A0ABS9L6N2</accession>
<dbReference type="EMBL" id="JAKLTQ010000006">
    <property type="protein sequence ID" value="MCG2622295.1"/>
    <property type="molecule type" value="Genomic_DNA"/>
</dbReference>
<keyword evidence="2" id="KW-1185">Reference proteome</keyword>
<proteinExistence type="predicted"/>
<gene>
    <name evidence="1" type="ORF">LVY72_10235</name>
</gene>
<protein>
    <submittedName>
        <fullName evidence="1">DUF1326 domain-containing protein</fullName>
    </submittedName>
</protein>
<organism evidence="1 2">
    <name type="scientific">Arthrobacter hankyongi</name>
    <dbReference type="NCBI Taxonomy" id="2904801"/>
    <lineage>
        <taxon>Bacteria</taxon>
        <taxon>Bacillati</taxon>
        <taxon>Actinomycetota</taxon>
        <taxon>Actinomycetes</taxon>
        <taxon>Micrococcales</taxon>
        <taxon>Micrococcaceae</taxon>
        <taxon>Arthrobacter</taxon>
    </lineage>
</organism>
<comment type="caution">
    <text evidence="1">The sequence shown here is derived from an EMBL/GenBank/DDBJ whole genome shotgun (WGS) entry which is preliminary data.</text>
</comment>
<name>A0ABS9L6N2_9MICC</name>
<reference evidence="1" key="1">
    <citation type="submission" date="2022-01" db="EMBL/GenBank/DDBJ databases">
        <authorList>
            <person name="Jo J.-H."/>
            <person name="Im W.-T."/>
        </authorList>
    </citation>
    <scope>NUCLEOTIDE SEQUENCE</scope>
    <source>
        <strain evidence="1">I2-34</strain>
    </source>
</reference>
<sequence length="185" mass="18842">MVCPCTTSGQTAPADNERCHVALAFHVDTGDVDGVDVAGLTVCVVSDAPAVMSEGGWKVGVLMDASATAEQADALGAVFGGQRGGPMAALGPLIGEMVGMESVPINYSDDGHRHEVRIGDAVNMVVEDFVSPLDHTGQGVKVSGVGFPADTLAAGTATSSRIDVFGMTWDNAGKNSFSAPFAWSA</sequence>
<dbReference type="InterPro" id="IPR009758">
    <property type="entry name" value="DUF1326"/>
</dbReference>
<evidence type="ECO:0000313" key="1">
    <source>
        <dbReference type="EMBL" id="MCG2622295.1"/>
    </source>
</evidence>
<dbReference type="Pfam" id="PF07040">
    <property type="entry name" value="DUF1326"/>
    <property type="match status" value="1"/>
</dbReference>
<evidence type="ECO:0000313" key="2">
    <source>
        <dbReference type="Proteomes" id="UP001165368"/>
    </source>
</evidence>